<reference evidence="8 9" key="1">
    <citation type="submission" date="2023-10" db="EMBL/GenBank/DDBJ databases">
        <title>Chromosome-scale genome assembly provides insights into flower coloration mechanisms of Canna indica.</title>
        <authorList>
            <person name="Li C."/>
        </authorList>
    </citation>
    <scope>NUCLEOTIDE SEQUENCE [LARGE SCALE GENOMIC DNA]</scope>
    <source>
        <tissue evidence="8">Flower</tissue>
    </source>
</reference>
<protein>
    <submittedName>
        <fullName evidence="8">Adenine/guanine permease AZG2-like</fullName>
    </submittedName>
</protein>
<keyword evidence="6 7" id="KW-0472">Membrane</keyword>
<organism evidence="8 9">
    <name type="scientific">Canna indica</name>
    <name type="common">Indian-shot</name>
    <dbReference type="NCBI Taxonomy" id="4628"/>
    <lineage>
        <taxon>Eukaryota</taxon>
        <taxon>Viridiplantae</taxon>
        <taxon>Streptophyta</taxon>
        <taxon>Embryophyta</taxon>
        <taxon>Tracheophyta</taxon>
        <taxon>Spermatophyta</taxon>
        <taxon>Magnoliopsida</taxon>
        <taxon>Liliopsida</taxon>
        <taxon>Zingiberales</taxon>
        <taxon>Cannaceae</taxon>
        <taxon>Canna</taxon>
    </lineage>
</organism>
<dbReference type="GO" id="GO:0005886">
    <property type="term" value="C:plasma membrane"/>
    <property type="evidence" value="ECO:0007669"/>
    <property type="project" value="TreeGrafter"/>
</dbReference>
<evidence type="ECO:0000256" key="4">
    <source>
        <dbReference type="ARBA" id="ARBA00022692"/>
    </source>
</evidence>
<evidence type="ECO:0000256" key="6">
    <source>
        <dbReference type="ARBA" id="ARBA00023136"/>
    </source>
</evidence>
<feature type="transmembrane region" description="Helical" evidence="7">
    <location>
        <begin position="266"/>
        <end position="283"/>
    </location>
</feature>
<comment type="similarity">
    <text evidence="2">Belongs to the nucleobase:cation symporter-2 (NCS2) (TC 2.A.40) family. Azg-like subfamily.</text>
</comment>
<feature type="transmembrane region" description="Helical" evidence="7">
    <location>
        <begin position="428"/>
        <end position="447"/>
    </location>
</feature>
<dbReference type="Proteomes" id="UP001327560">
    <property type="component" value="Chromosome 7"/>
</dbReference>
<feature type="transmembrane region" description="Helical" evidence="7">
    <location>
        <begin position="178"/>
        <end position="197"/>
    </location>
</feature>
<dbReference type="PANTHER" id="PTHR43337:SF13">
    <property type="entry name" value="ADENINE_GUANINE PERMEASE AZG2"/>
    <property type="match status" value="1"/>
</dbReference>
<sequence>MEGGPCKGLGEMGKGSYRSLSGTWRRAESAVNRSVAASHLGKYFKIEARKSSFTKELRAGVATFLTMAYIISVNAAILADSGGPCTARDCTHSSATHAAAPGGHGCNFDTDPGYLHCLATTKSDLVMATVVAAMLGSFAMGAFANLPLALAPGMGTNAYFAYNMVGFRGTGPVPYETAMAAIMLEGCLFLALSVLGLRAKLARLIPRSIRLASAAGIGLFLAFTGLQAREGMGLVGPSKSTLVALAACARTDAATGECLGGVMRSPTFWLAAVGFLITAICLSREVKGSMIYGIVFVTLVSWFRDTSVTIFPDTALGNSNYQYFKQVVDFHMIENTAGRISFGGFNSSQVWVAVITLLYVDILDTTGSMYSMAEYGGFTDDKGGFEGEYRAFIVDASATIVGSALGTTTVTTYIESTAGLREGGRTGLTAVTVAALFLVSAFFTPLLTNVPPWAVGPSLVLVGAMMMKMVREIEWAEAKAAVPAFLTMILMPLTYSIANGIIAGVGMHLAMHMYDLVVGGWRWVAKARKMMSEAQNQVSAAAADIPSAPV</sequence>
<dbReference type="AlphaFoldDB" id="A0AAQ3KQ54"/>
<evidence type="ECO:0000313" key="8">
    <source>
        <dbReference type="EMBL" id="WOL12789.1"/>
    </source>
</evidence>
<evidence type="ECO:0000256" key="7">
    <source>
        <dbReference type="SAM" id="Phobius"/>
    </source>
</evidence>
<dbReference type="InterPro" id="IPR006043">
    <property type="entry name" value="NCS2"/>
</dbReference>
<keyword evidence="3" id="KW-0813">Transport</keyword>
<evidence type="ECO:0000313" key="9">
    <source>
        <dbReference type="Proteomes" id="UP001327560"/>
    </source>
</evidence>
<evidence type="ECO:0000256" key="2">
    <source>
        <dbReference type="ARBA" id="ARBA00005697"/>
    </source>
</evidence>
<comment type="subcellular location">
    <subcellularLocation>
        <location evidence="1">Membrane</location>
        <topology evidence="1">Multi-pass membrane protein</topology>
    </subcellularLocation>
</comment>
<keyword evidence="9" id="KW-1185">Reference proteome</keyword>
<proteinExistence type="inferred from homology"/>
<accession>A0AAQ3KQ54</accession>
<keyword evidence="4 7" id="KW-0812">Transmembrane</keyword>
<feature type="transmembrane region" description="Helical" evidence="7">
    <location>
        <begin position="209"/>
        <end position="228"/>
    </location>
</feature>
<evidence type="ECO:0000256" key="1">
    <source>
        <dbReference type="ARBA" id="ARBA00004141"/>
    </source>
</evidence>
<gene>
    <name evidence="8" type="ORF">Cni_G21557</name>
</gene>
<name>A0AAQ3KQ54_9LILI</name>
<dbReference type="GO" id="GO:0005345">
    <property type="term" value="F:purine nucleobase transmembrane transporter activity"/>
    <property type="evidence" value="ECO:0007669"/>
    <property type="project" value="TreeGrafter"/>
</dbReference>
<dbReference type="PANTHER" id="PTHR43337">
    <property type="entry name" value="XANTHINE/URACIL PERMEASE C887.17-RELATED"/>
    <property type="match status" value="1"/>
</dbReference>
<dbReference type="GO" id="GO:0015853">
    <property type="term" value="P:adenine transport"/>
    <property type="evidence" value="ECO:0007669"/>
    <property type="project" value="TreeGrafter"/>
</dbReference>
<evidence type="ECO:0000256" key="5">
    <source>
        <dbReference type="ARBA" id="ARBA00022989"/>
    </source>
</evidence>
<keyword evidence="5 7" id="KW-1133">Transmembrane helix</keyword>
<feature type="transmembrane region" description="Helical" evidence="7">
    <location>
        <begin position="482"/>
        <end position="503"/>
    </location>
</feature>
<evidence type="ECO:0000256" key="3">
    <source>
        <dbReference type="ARBA" id="ARBA00022448"/>
    </source>
</evidence>
<dbReference type="InterPro" id="IPR045018">
    <property type="entry name" value="Azg-like"/>
</dbReference>
<dbReference type="EMBL" id="CP136896">
    <property type="protein sequence ID" value="WOL12789.1"/>
    <property type="molecule type" value="Genomic_DNA"/>
</dbReference>
<dbReference type="GO" id="GO:0015854">
    <property type="term" value="P:guanine transport"/>
    <property type="evidence" value="ECO:0007669"/>
    <property type="project" value="TreeGrafter"/>
</dbReference>
<dbReference type="Pfam" id="PF00860">
    <property type="entry name" value="Xan_ur_permease"/>
    <property type="match status" value="1"/>
</dbReference>
<feature type="transmembrane region" description="Helical" evidence="7">
    <location>
        <begin position="125"/>
        <end position="144"/>
    </location>
</feature>